<keyword evidence="12" id="KW-1185">Reference proteome</keyword>
<organism evidence="11 12">
    <name type="scientific">Citrifermentans bemidjiense (strain ATCC BAA-1014 / DSM 16622 / JCM 12645 / Bem)</name>
    <name type="common">Geobacter bemidjiensis</name>
    <dbReference type="NCBI Taxonomy" id="404380"/>
    <lineage>
        <taxon>Bacteria</taxon>
        <taxon>Pseudomonadati</taxon>
        <taxon>Thermodesulfobacteriota</taxon>
        <taxon>Desulfuromonadia</taxon>
        <taxon>Geobacterales</taxon>
        <taxon>Geobacteraceae</taxon>
        <taxon>Citrifermentans</taxon>
    </lineage>
</organism>
<accession>B5EIN4</accession>
<comment type="caution">
    <text evidence="10">Lacks conserved residue(s) required for the propagation of feature annotation.</text>
</comment>
<reference evidence="11 12" key="1">
    <citation type="submission" date="2008-07" db="EMBL/GenBank/DDBJ databases">
        <title>Complete sequence of Geobacter bemidjiensis BEM.</title>
        <authorList>
            <consortium name="US DOE Joint Genome Institute"/>
            <person name="Lucas S."/>
            <person name="Copeland A."/>
            <person name="Lapidus A."/>
            <person name="Glavina del Rio T."/>
            <person name="Dalin E."/>
            <person name="Tice H."/>
            <person name="Bruce D."/>
            <person name="Goodwin L."/>
            <person name="Pitluck S."/>
            <person name="Kiss H."/>
            <person name="Brettin T."/>
            <person name="Detter J.C."/>
            <person name="Han C."/>
            <person name="Kuske C.R."/>
            <person name="Schmutz J."/>
            <person name="Larimer F."/>
            <person name="Land M."/>
            <person name="Hauser L."/>
            <person name="Kyrpides N."/>
            <person name="Lykidis A."/>
            <person name="Lovley D."/>
            <person name="Richardson P."/>
        </authorList>
    </citation>
    <scope>NUCLEOTIDE SEQUENCE [LARGE SCALE GENOMIC DNA]</scope>
    <source>
        <strain evidence="12">ATCC BAA-1014 / DSM 16622 / JCM 12645 / Bem</strain>
    </source>
</reference>
<dbReference type="AlphaFoldDB" id="B5EIN4"/>
<dbReference type="EMBL" id="CP001124">
    <property type="protein sequence ID" value="ACH38399.1"/>
    <property type="molecule type" value="Genomic_DNA"/>
</dbReference>
<dbReference type="GO" id="GO:0005737">
    <property type="term" value="C:cytoplasm"/>
    <property type="evidence" value="ECO:0007669"/>
    <property type="project" value="UniProtKB-SubCell"/>
</dbReference>
<evidence type="ECO:0000313" key="11">
    <source>
        <dbReference type="EMBL" id="ACH38399.1"/>
    </source>
</evidence>
<dbReference type="PANTHER" id="PTHR10683">
    <property type="entry name" value="TRANSALDOLASE"/>
    <property type="match status" value="1"/>
</dbReference>
<dbReference type="GO" id="GO:0006098">
    <property type="term" value="P:pentose-phosphate shunt"/>
    <property type="evidence" value="ECO:0007669"/>
    <property type="project" value="UniProtKB-UniRule"/>
</dbReference>
<dbReference type="InterPro" id="IPR001585">
    <property type="entry name" value="TAL/FSA"/>
</dbReference>
<name>B5EIN4_CITBB</name>
<keyword evidence="8 10" id="KW-0570">Pentose shunt</keyword>
<dbReference type="eggNOG" id="COG0176">
    <property type="taxonomic scope" value="Bacteria"/>
</dbReference>
<dbReference type="HOGENOM" id="CLU_050771_1_0_7"/>
<dbReference type="EC" id="2.2.1.2" evidence="5 10"/>
<evidence type="ECO:0000256" key="7">
    <source>
        <dbReference type="ARBA" id="ARBA00022679"/>
    </source>
</evidence>
<comment type="subcellular location">
    <subcellularLocation>
        <location evidence="2 10">Cytoplasm</location>
    </subcellularLocation>
</comment>
<evidence type="ECO:0000256" key="2">
    <source>
        <dbReference type="ARBA" id="ARBA00004496"/>
    </source>
</evidence>
<evidence type="ECO:0000256" key="9">
    <source>
        <dbReference type="ARBA" id="ARBA00023270"/>
    </source>
</evidence>
<evidence type="ECO:0000256" key="4">
    <source>
        <dbReference type="ARBA" id="ARBA00008426"/>
    </source>
</evidence>
<evidence type="ECO:0000313" key="12">
    <source>
        <dbReference type="Proteomes" id="UP000008825"/>
    </source>
</evidence>
<evidence type="ECO:0000256" key="10">
    <source>
        <dbReference type="HAMAP-Rule" id="MF_00493"/>
    </source>
</evidence>
<reference evidence="11 12" key="2">
    <citation type="journal article" date="2010" name="BMC Genomics">
        <title>The genome of Geobacter bemidjiensis, exemplar for the subsurface clade of Geobacter species that predominate in Fe(III)-reducing subsurface environments.</title>
        <authorList>
            <person name="Aklujkar M."/>
            <person name="Young N.D."/>
            <person name="Holmes D."/>
            <person name="Chavan M."/>
            <person name="Risso C."/>
            <person name="Kiss H.E."/>
            <person name="Han C.S."/>
            <person name="Land M.L."/>
            <person name="Lovley D.R."/>
        </authorList>
    </citation>
    <scope>NUCLEOTIDE SEQUENCE [LARGE SCALE GENOMIC DNA]</scope>
    <source>
        <strain evidence="12">ATCC BAA-1014 / DSM 16622 / JCM 12645 / Bem</strain>
    </source>
</reference>
<dbReference type="Gene3D" id="3.20.20.70">
    <property type="entry name" value="Aldolase class I"/>
    <property type="match status" value="1"/>
</dbReference>
<keyword evidence="9 10" id="KW-0704">Schiff base</keyword>
<comment type="pathway">
    <text evidence="3 10">Carbohydrate degradation; pentose phosphate pathway; D-glyceraldehyde 3-phosphate and beta-D-fructose 6-phosphate from D-ribose 5-phosphate and D-xylulose 5-phosphate (non-oxidative stage): step 2/3.</text>
</comment>
<comment type="catalytic activity">
    <reaction evidence="10">
        <text>D-sedoheptulose 7-phosphate + D-glyceraldehyde 3-phosphate = D-erythrose 4-phosphate + beta-D-fructose 6-phosphate</text>
        <dbReference type="Rhea" id="RHEA:17053"/>
        <dbReference type="ChEBI" id="CHEBI:16897"/>
        <dbReference type="ChEBI" id="CHEBI:57483"/>
        <dbReference type="ChEBI" id="CHEBI:57634"/>
        <dbReference type="ChEBI" id="CHEBI:59776"/>
        <dbReference type="EC" id="2.2.1.2"/>
    </reaction>
</comment>
<dbReference type="GO" id="GO:0004801">
    <property type="term" value="F:transaldolase activity"/>
    <property type="evidence" value="ECO:0007669"/>
    <property type="project" value="UniProtKB-UniRule"/>
</dbReference>
<dbReference type="GO" id="GO:0005975">
    <property type="term" value="P:carbohydrate metabolic process"/>
    <property type="evidence" value="ECO:0007669"/>
    <property type="project" value="InterPro"/>
</dbReference>
<evidence type="ECO:0000256" key="3">
    <source>
        <dbReference type="ARBA" id="ARBA00004857"/>
    </source>
</evidence>
<dbReference type="PIRSF" id="PIRSF036915">
    <property type="entry name" value="Trnald_Bac_Plnt"/>
    <property type="match status" value="1"/>
</dbReference>
<dbReference type="InterPro" id="IPR004732">
    <property type="entry name" value="Transaldolase_2"/>
</dbReference>
<dbReference type="RefSeq" id="WP_012529810.1">
    <property type="nucleotide sequence ID" value="NC_011146.1"/>
</dbReference>
<dbReference type="InterPro" id="IPR013785">
    <property type="entry name" value="Aldolase_TIM"/>
</dbReference>
<keyword evidence="7 10" id="KW-0808">Transferase</keyword>
<sequence>MRETPLTNLVQCGQSVWLDGISRPMLLSGALISLVQDGVSGVTSNPAHLERSIAAGHDYDAAIALLARQGQDAQGIYETLSTEDVRLAADLLHPLYLRLDRRDGFVSLALSPHLAHDGAAMLAQARRLWELVDRPNLLVEIPGTCQGVAALRQLVREGINVNVTLVFAVSRYLAAAEAYQDGLSERAARGLPLAGVASAATLTVGRIDAMVDPLLSRLAQKEGGEARMAAALKGEVGVACAKVFRKVNREIHSGGRYLALAAQGARQQRLVFAGARTGGDAAGLRNREGLLGPGTVDAMPLEAIAAYRDHGERPAGRLDEGVQEALTTLERLHGLGVDLNQLARRLEAEGVERSARPYDGLLRNIELKRIAALG</sequence>
<comment type="function">
    <text evidence="1 10">Transaldolase is important for the balance of metabolites in the pentose-phosphate pathway.</text>
</comment>
<dbReference type="Proteomes" id="UP000008825">
    <property type="component" value="Chromosome"/>
</dbReference>
<evidence type="ECO:0000256" key="1">
    <source>
        <dbReference type="ARBA" id="ARBA00003518"/>
    </source>
</evidence>
<dbReference type="KEGG" id="gbm:Gbem_1380"/>
<evidence type="ECO:0000256" key="8">
    <source>
        <dbReference type="ARBA" id="ARBA00023126"/>
    </source>
</evidence>
<dbReference type="HAMAP" id="MF_00493">
    <property type="entry name" value="Transaldolase_2"/>
    <property type="match status" value="1"/>
</dbReference>
<comment type="similarity">
    <text evidence="4 10">Belongs to the transaldolase family. Type 2 subfamily.</text>
</comment>
<gene>
    <name evidence="10" type="primary">tal</name>
    <name evidence="11" type="ordered locus">Gbem_1380</name>
</gene>
<evidence type="ECO:0000256" key="5">
    <source>
        <dbReference type="ARBA" id="ARBA00013151"/>
    </source>
</evidence>
<protein>
    <recommendedName>
        <fullName evidence="5 10">Transaldolase</fullName>
        <ecNumber evidence="5 10">2.2.1.2</ecNumber>
    </recommendedName>
</protein>
<dbReference type="STRING" id="404380.Gbem_1380"/>
<keyword evidence="6 10" id="KW-0963">Cytoplasm</keyword>
<dbReference type="SUPFAM" id="SSF51569">
    <property type="entry name" value="Aldolase"/>
    <property type="match status" value="1"/>
</dbReference>
<dbReference type="UniPathway" id="UPA00115">
    <property type="reaction ID" value="UER00414"/>
</dbReference>
<evidence type="ECO:0000256" key="6">
    <source>
        <dbReference type="ARBA" id="ARBA00022490"/>
    </source>
</evidence>
<dbReference type="Pfam" id="PF00923">
    <property type="entry name" value="TAL_FSA"/>
    <property type="match status" value="1"/>
</dbReference>
<proteinExistence type="inferred from homology"/>
<dbReference type="PANTHER" id="PTHR10683:SF31">
    <property type="entry name" value="TRANSALDOLASE"/>
    <property type="match status" value="1"/>
</dbReference>
<dbReference type="OrthoDB" id="9809101at2"/>